<dbReference type="GO" id="GO:0006935">
    <property type="term" value="P:chemotaxis"/>
    <property type="evidence" value="ECO:0007669"/>
    <property type="project" value="InterPro"/>
</dbReference>
<dbReference type="SMART" id="SM00260">
    <property type="entry name" value="CheW"/>
    <property type="match status" value="1"/>
</dbReference>
<feature type="domain" description="CheW-like" evidence="1">
    <location>
        <begin position="7"/>
        <end position="155"/>
    </location>
</feature>
<name>A0A1I4SF72_ECTMO</name>
<dbReference type="RefSeq" id="WP_090486764.1">
    <property type="nucleotide sequence ID" value="NZ_FOUO01000016.1"/>
</dbReference>
<dbReference type="Pfam" id="PF01584">
    <property type="entry name" value="CheW"/>
    <property type="match status" value="1"/>
</dbReference>
<reference evidence="2 3" key="1">
    <citation type="submission" date="2016-10" db="EMBL/GenBank/DDBJ databases">
        <authorList>
            <person name="de Groot N.N."/>
        </authorList>
    </citation>
    <scope>NUCLEOTIDE SEQUENCE [LARGE SCALE GENOMIC DNA]</scope>
    <source>
        <strain evidence="2 3">DSM 4180</strain>
    </source>
</reference>
<dbReference type="EMBL" id="FOUO01000016">
    <property type="protein sequence ID" value="SFM63024.1"/>
    <property type="molecule type" value="Genomic_DNA"/>
</dbReference>
<gene>
    <name evidence="2" type="ORF">SAMN05421721_11614</name>
</gene>
<dbReference type="Proteomes" id="UP000199556">
    <property type="component" value="Unassembled WGS sequence"/>
</dbReference>
<dbReference type="PROSITE" id="PS50851">
    <property type="entry name" value="CHEW"/>
    <property type="match status" value="1"/>
</dbReference>
<organism evidence="2 3">
    <name type="scientific">Ectothiorhodospira mobilis</name>
    <dbReference type="NCBI Taxonomy" id="195064"/>
    <lineage>
        <taxon>Bacteria</taxon>
        <taxon>Pseudomonadati</taxon>
        <taxon>Pseudomonadota</taxon>
        <taxon>Gammaproteobacteria</taxon>
        <taxon>Chromatiales</taxon>
        <taxon>Ectothiorhodospiraceae</taxon>
        <taxon>Ectothiorhodospira</taxon>
    </lineage>
</organism>
<protein>
    <submittedName>
        <fullName evidence="2">Chemosensory pili system protein ChpC</fullName>
    </submittedName>
</protein>
<dbReference type="Gene3D" id="2.40.50.180">
    <property type="entry name" value="CheA-289, Domain 4"/>
    <property type="match status" value="1"/>
</dbReference>
<dbReference type="AlphaFoldDB" id="A0A1I4SF72"/>
<dbReference type="InterPro" id="IPR002545">
    <property type="entry name" value="CheW-lke_dom"/>
</dbReference>
<evidence type="ECO:0000313" key="2">
    <source>
        <dbReference type="EMBL" id="SFM63024.1"/>
    </source>
</evidence>
<accession>A0A1I4SF72</accession>
<dbReference type="InterPro" id="IPR036061">
    <property type="entry name" value="CheW-like_dom_sf"/>
</dbReference>
<evidence type="ECO:0000313" key="3">
    <source>
        <dbReference type="Proteomes" id="UP000199556"/>
    </source>
</evidence>
<dbReference type="OrthoDB" id="5765252at2"/>
<dbReference type="GO" id="GO:0007165">
    <property type="term" value="P:signal transduction"/>
    <property type="evidence" value="ECO:0007669"/>
    <property type="project" value="InterPro"/>
</dbReference>
<evidence type="ECO:0000259" key="1">
    <source>
        <dbReference type="PROSITE" id="PS50851"/>
    </source>
</evidence>
<keyword evidence="3" id="KW-1185">Reference proteome</keyword>
<dbReference type="STRING" id="195064.SAMN05421721_11614"/>
<sequence>MTEQVRSVNAFIIALQEQNLLLPQSAAVEVVTQQVVREVPGAPAWMRGVFEWRQAQVPIVSLDTLLGVPPERQTRVNRFVVMHGVERHTGLEYYGLQVRGIPHPVHLTPGDLETESLREEDPPEVAARVRASGVLCIIPAFERIEGRLREVLERL</sequence>
<proteinExistence type="predicted"/>
<dbReference type="SUPFAM" id="SSF50341">
    <property type="entry name" value="CheW-like"/>
    <property type="match status" value="1"/>
</dbReference>